<name>A0A4Y2KFQ6_ARAVE</name>
<dbReference type="PANTHER" id="PTHR47331">
    <property type="entry name" value="PHD-TYPE DOMAIN-CONTAINING PROTEIN"/>
    <property type="match status" value="1"/>
</dbReference>
<comment type="caution">
    <text evidence="1">The sequence shown here is derived from an EMBL/GenBank/DDBJ whole genome shotgun (WGS) entry which is preliminary data.</text>
</comment>
<protein>
    <submittedName>
        <fullName evidence="1">Uncharacterized protein</fullName>
    </submittedName>
</protein>
<dbReference type="AlphaFoldDB" id="A0A4Y2KFQ6"/>
<proteinExistence type="predicted"/>
<keyword evidence="2" id="KW-1185">Reference proteome</keyword>
<accession>A0A4Y2KFQ6</accession>
<evidence type="ECO:0000313" key="2">
    <source>
        <dbReference type="Proteomes" id="UP000499080"/>
    </source>
</evidence>
<evidence type="ECO:0000313" key="1">
    <source>
        <dbReference type="EMBL" id="GBN00839.1"/>
    </source>
</evidence>
<dbReference type="Proteomes" id="UP000499080">
    <property type="component" value="Unassembled WGS sequence"/>
</dbReference>
<gene>
    <name evidence="1" type="ORF">AVEN_51827_1</name>
</gene>
<organism evidence="1 2">
    <name type="scientific">Araneus ventricosus</name>
    <name type="common">Orbweaver spider</name>
    <name type="synonym">Epeira ventricosa</name>
    <dbReference type="NCBI Taxonomy" id="182803"/>
    <lineage>
        <taxon>Eukaryota</taxon>
        <taxon>Metazoa</taxon>
        <taxon>Ecdysozoa</taxon>
        <taxon>Arthropoda</taxon>
        <taxon>Chelicerata</taxon>
        <taxon>Arachnida</taxon>
        <taxon>Araneae</taxon>
        <taxon>Araneomorphae</taxon>
        <taxon>Entelegynae</taxon>
        <taxon>Araneoidea</taxon>
        <taxon>Araneidae</taxon>
        <taxon>Araneus</taxon>
    </lineage>
</organism>
<sequence>MIKKKQIAHALIKTFLDQKSIPQANITNLRNLVDTSDEVLKGLKALDSQVVLSWLSSPPRSWKPFIANKTSEILDLIPWNRWRYVATKENPADIGPRGVSPKDLPDCLLWWEGPTWLSSPEADWPKQPVLKDGDELVLKERKKSKFVFFVFLKNDIIDALIEKYSSYTKLIDVLAFCIRFINNCKVGKANEHSTGKTGPLTLNERIVADNLIVSYVKNVSFNEEVKCIKASKPLPKNSPLSALCPFIDQDGFFRVGRRLQNAPLQYNAKHPAILQDKHKLKAVLNSRPLIKLDDNDVDSLNVLTPSHFLIGDKITGPPEIVEEAKLSLKGR</sequence>
<dbReference type="EMBL" id="BGPR01004555">
    <property type="protein sequence ID" value="GBN00839.1"/>
    <property type="molecule type" value="Genomic_DNA"/>
</dbReference>
<reference evidence="1 2" key="1">
    <citation type="journal article" date="2019" name="Sci. Rep.">
        <title>Orb-weaving spider Araneus ventricosus genome elucidates the spidroin gene catalogue.</title>
        <authorList>
            <person name="Kono N."/>
            <person name="Nakamura H."/>
            <person name="Ohtoshi R."/>
            <person name="Moran D.A.P."/>
            <person name="Shinohara A."/>
            <person name="Yoshida Y."/>
            <person name="Fujiwara M."/>
            <person name="Mori M."/>
            <person name="Tomita M."/>
            <person name="Arakawa K."/>
        </authorList>
    </citation>
    <scope>NUCLEOTIDE SEQUENCE [LARGE SCALE GENOMIC DNA]</scope>
</reference>
<dbReference type="OrthoDB" id="6436735at2759"/>